<proteinExistence type="predicted"/>
<dbReference type="OrthoDB" id="947646at2"/>
<organism evidence="1 2">
    <name type="scientific">Mucilaginibacter limnophilus</name>
    <dbReference type="NCBI Taxonomy" id="1932778"/>
    <lineage>
        <taxon>Bacteria</taxon>
        <taxon>Pseudomonadati</taxon>
        <taxon>Bacteroidota</taxon>
        <taxon>Sphingobacteriia</taxon>
        <taxon>Sphingobacteriales</taxon>
        <taxon>Sphingobacteriaceae</taxon>
        <taxon>Mucilaginibacter</taxon>
    </lineage>
</organism>
<protein>
    <submittedName>
        <fullName evidence="1">Uncharacterized protein</fullName>
    </submittedName>
</protein>
<comment type="caution">
    <text evidence="1">The sequence shown here is derived from an EMBL/GenBank/DDBJ whole genome shotgun (WGS) entry which is preliminary data.</text>
</comment>
<dbReference type="Proteomes" id="UP000282759">
    <property type="component" value="Unassembled WGS sequence"/>
</dbReference>
<accession>A0A3S2UKZ2</accession>
<evidence type="ECO:0000313" key="2">
    <source>
        <dbReference type="Proteomes" id="UP000282759"/>
    </source>
</evidence>
<name>A0A3S2UKZ2_9SPHI</name>
<evidence type="ECO:0000313" key="1">
    <source>
        <dbReference type="EMBL" id="RVU00267.1"/>
    </source>
</evidence>
<sequence length="202" mass="22359">MNTSAIQLIPLQTQGEHNDVERTITCATAEEAHNLYQLVKDRLKNISGWHEFVGHLGSEFGITDTQGNETYKIAEEGDLFYIDMPGPGSIAGGGYDWVRIEILAEHSSEDTEYIVITVRPVDNPKNQEAGTAHFFGHVSTNTFIAERYQNHVSAGVFGRNETPNTEGNLIDKVRNVAVGLAARHGLSGPHWKVFAENILKKE</sequence>
<reference evidence="1 2" key="1">
    <citation type="submission" date="2019-01" db="EMBL/GenBank/DDBJ databases">
        <authorList>
            <person name="Chen W.-M."/>
        </authorList>
    </citation>
    <scope>NUCLEOTIDE SEQUENCE [LARGE SCALE GENOMIC DNA]</scope>
    <source>
        <strain evidence="1 2">YBJ-36</strain>
    </source>
</reference>
<keyword evidence="2" id="KW-1185">Reference proteome</keyword>
<dbReference type="RefSeq" id="WP_127705317.1">
    <property type="nucleotide sequence ID" value="NZ_SACK01000005.1"/>
</dbReference>
<gene>
    <name evidence="1" type="ORF">EOD41_12340</name>
</gene>
<dbReference type="AlphaFoldDB" id="A0A3S2UKZ2"/>
<dbReference type="EMBL" id="SACK01000005">
    <property type="protein sequence ID" value="RVU00267.1"/>
    <property type="molecule type" value="Genomic_DNA"/>
</dbReference>